<accession>A0A0F5JX21</accession>
<dbReference type="InterPro" id="IPR020846">
    <property type="entry name" value="MFS_dom"/>
</dbReference>
<dbReference type="PIRSF" id="PIRSF002808">
    <property type="entry name" value="Hexose_phosphate_transp"/>
    <property type="match status" value="1"/>
</dbReference>
<evidence type="ECO:0000256" key="1">
    <source>
        <dbReference type="ARBA" id="ARBA00004651"/>
    </source>
</evidence>
<feature type="transmembrane region" description="Helical" evidence="8">
    <location>
        <begin position="155"/>
        <end position="175"/>
    </location>
</feature>
<sequence length="451" mass="49016">MDASRVGSAAGVMKRTNTRFLILAMLFIITTFNYADRATLSITGSEMSKELGFSTVQMGYIFSAFAWSYVIAQVPAGWLLDRYGARRVYATSIFVWSLFTMMQGAVGITGSAAFAVGALFALRFLMGAAEAPAFPANAKVVSSWFPTKERGTASAIFNSAQYFAAVVFTPLMAWITHTFGWHHVYTVMGLAGIVLSFIWLRTMKSPSQHPMANKAEVDYIRDGGGIVDVIGSTASTDGKRRDQSWFYAKQLLKSKMLLGIYLAQFCISVLTYFFLTWFPIYLVQARHMTILKAGLIASLPAICGFIGGVLGGFISDWLIKRGHSLTVARKVPIVTGMLLSSSIIACNYVSATWLVVLFMSLAFFGKGIGALGWAVVSDTSPREAVGLSGSIFNMFGNISGIVTPIVIGYIVATRGSFNGALVFVGINALITVFSYLFIVGDIKRFELKQPS</sequence>
<protein>
    <submittedName>
        <fullName evidence="10">Glucarate transporter</fullName>
    </submittedName>
</protein>
<feature type="transmembrane region" description="Helical" evidence="8">
    <location>
        <begin position="87"/>
        <end position="106"/>
    </location>
</feature>
<evidence type="ECO:0000256" key="7">
    <source>
        <dbReference type="ARBA" id="ARBA00038514"/>
    </source>
</evidence>
<evidence type="ECO:0000256" key="4">
    <source>
        <dbReference type="ARBA" id="ARBA00022692"/>
    </source>
</evidence>
<evidence type="ECO:0000256" key="8">
    <source>
        <dbReference type="SAM" id="Phobius"/>
    </source>
</evidence>
<evidence type="ECO:0000313" key="11">
    <source>
        <dbReference type="Proteomes" id="UP000033618"/>
    </source>
</evidence>
<dbReference type="SUPFAM" id="SSF103473">
    <property type="entry name" value="MFS general substrate transporter"/>
    <property type="match status" value="1"/>
</dbReference>
<dbReference type="GO" id="GO:0005886">
    <property type="term" value="C:plasma membrane"/>
    <property type="evidence" value="ECO:0007669"/>
    <property type="project" value="UniProtKB-SubCell"/>
</dbReference>
<proteinExistence type="inferred from homology"/>
<dbReference type="GO" id="GO:0022857">
    <property type="term" value="F:transmembrane transporter activity"/>
    <property type="evidence" value="ECO:0007669"/>
    <property type="project" value="InterPro"/>
</dbReference>
<dbReference type="NCBIfam" id="TIGR00893">
    <property type="entry name" value="2A0114"/>
    <property type="match status" value="1"/>
</dbReference>
<name>A0A0F5JX21_9BURK</name>
<organism evidence="10 11">
    <name type="scientific">Robbsia andropogonis</name>
    <dbReference type="NCBI Taxonomy" id="28092"/>
    <lineage>
        <taxon>Bacteria</taxon>
        <taxon>Pseudomonadati</taxon>
        <taxon>Pseudomonadota</taxon>
        <taxon>Betaproteobacteria</taxon>
        <taxon>Burkholderiales</taxon>
        <taxon>Burkholderiaceae</taxon>
        <taxon>Robbsia</taxon>
    </lineage>
</organism>
<dbReference type="STRING" id="28092.WM40_18645"/>
<keyword evidence="6 8" id="KW-0472">Membrane</keyword>
<evidence type="ECO:0000313" key="10">
    <source>
        <dbReference type="EMBL" id="KKB62174.1"/>
    </source>
</evidence>
<dbReference type="InterPro" id="IPR011701">
    <property type="entry name" value="MFS"/>
</dbReference>
<dbReference type="EMBL" id="LAQU01000023">
    <property type="protein sequence ID" value="KKB62174.1"/>
    <property type="molecule type" value="Genomic_DNA"/>
</dbReference>
<dbReference type="CDD" id="cd17319">
    <property type="entry name" value="MFS_ExuT_GudP_like"/>
    <property type="match status" value="1"/>
</dbReference>
<feature type="transmembrane region" description="Helical" evidence="8">
    <location>
        <begin position="295"/>
        <end position="319"/>
    </location>
</feature>
<comment type="caution">
    <text evidence="10">The sequence shown here is derived from an EMBL/GenBank/DDBJ whole genome shotgun (WGS) entry which is preliminary data.</text>
</comment>
<keyword evidence="3" id="KW-1003">Cell membrane</keyword>
<keyword evidence="2" id="KW-0813">Transport</keyword>
<evidence type="ECO:0000256" key="2">
    <source>
        <dbReference type="ARBA" id="ARBA00022448"/>
    </source>
</evidence>
<keyword evidence="4 8" id="KW-0812">Transmembrane</keyword>
<dbReference type="Proteomes" id="UP000033618">
    <property type="component" value="Unassembled WGS sequence"/>
</dbReference>
<comment type="similarity">
    <text evidence="7">Belongs to the major facilitator superfamily. Phthalate permease family.</text>
</comment>
<dbReference type="PROSITE" id="PS50850">
    <property type="entry name" value="MFS"/>
    <property type="match status" value="1"/>
</dbReference>
<dbReference type="AlphaFoldDB" id="A0A0F5JX21"/>
<comment type="subcellular location">
    <subcellularLocation>
        <location evidence="1">Cell membrane</location>
        <topology evidence="1">Multi-pass membrane protein</topology>
    </subcellularLocation>
</comment>
<feature type="domain" description="Major facilitator superfamily (MFS) profile" evidence="9">
    <location>
        <begin position="22"/>
        <end position="443"/>
    </location>
</feature>
<keyword evidence="5 8" id="KW-1133">Transmembrane helix</keyword>
<evidence type="ECO:0000259" key="9">
    <source>
        <dbReference type="PROSITE" id="PS50850"/>
    </source>
</evidence>
<feature type="transmembrane region" description="Helical" evidence="8">
    <location>
        <begin position="417"/>
        <end position="438"/>
    </location>
</feature>
<dbReference type="RefSeq" id="WP_024903703.1">
    <property type="nucleotide sequence ID" value="NZ_CADFGU010000015.1"/>
</dbReference>
<dbReference type="Gene3D" id="1.20.1250.20">
    <property type="entry name" value="MFS general substrate transporter like domains"/>
    <property type="match status" value="2"/>
</dbReference>
<feature type="transmembrane region" description="Helical" evidence="8">
    <location>
        <begin position="112"/>
        <end position="134"/>
    </location>
</feature>
<feature type="transmembrane region" description="Helical" evidence="8">
    <location>
        <begin position="356"/>
        <end position="376"/>
    </location>
</feature>
<dbReference type="OrthoDB" id="8596007at2"/>
<reference evidence="10 11" key="1">
    <citation type="submission" date="2015-03" db="EMBL/GenBank/DDBJ databases">
        <title>Draft Genome Sequence of Burkholderia andropogonis type strain ICMP2807, isolated from Sorghum bicolor.</title>
        <authorList>
            <person name="Lopes-Santos L."/>
            <person name="Castro D.B."/>
            <person name="Ottoboni L.M."/>
            <person name="Park D."/>
            <person name="Weirc B.S."/>
            <person name="Destefano S.A."/>
        </authorList>
    </citation>
    <scope>NUCLEOTIDE SEQUENCE [LARGE SCALE GENOMIC DNA]</scope>
    <source>
        <strain evidence="10 11">ICMP2807</strain>
    </source>
</reference>
<gene>
    <name evidence="10" type="ORF">WM40_18645</name>
</gene>
<feature type="transmembrane region" description="Helical" evidence="8">
    <location>
        <begin position="181"/>
        <end position="200"/>
    </location>
</feature>
<dbReference type="FunFam" id="1.20.1250.20:FF:000010">
    <property type="entry name" value="Probable glucarate transporter"/>
    <property type="match status" value="1"/>
</dbReference>
<dbReference type="InterPro" id="IPR000849">
    <property type="entry name" value="Sugar_P_transporter"/>
</dbReference>
<keyword evidence="11" id="KW-1185">Reference proteome</keyword>
<feature type="transmembrane region" description="Helical" evidence="8">
    <location>
        <begin position="256"/>
        <end position="275"/>
    </location>
</feature>
<evidence type="ECO:0000256" key="5">
    <source>
        <dbReference type="ARBA" id="ARBA00022989"/>
    </source>
</evidence>
<dbReference type="PANTHER" id="PTHR11662">
    <property type="entry name" value="SOLUTE CARRIER FAMILY 17"/>
    <property type="match status" value="1"/>
</dbReference>
<dbReference type="PANTHER" id="PTHR11662:SF399">
    <property type="entry name" value="FI19708P1-RELATED"/>
    <property type="match status" value="1"/>
</dbReference>
<feature type="transmembrane region" description="Helical" evidence="8">
    <location>
        <begin position="60"/>
        <end position="80"/>
    </location>
</feature>
<feature type="transmembrane region" description="Helical" evidence="8">
    <location>
        <begin position="20"/>
        <end position="40"/>
    </location>
</feature>
<dbReference type="InterPro" id="IPR036259">
    <property type="entry name" value="MFS_trans_sf"/>
</dbReference>
<dbReference type="Pfam" id="PF07690">
    <property type="entry name" value="MFS_1"/>
    <property type="match status" value="1"/>
</dbReference>
<feature type="transmembrane region" description="Helical" evidence="8">
    <location>
        <begin position="388"/>
        <end position="411"/>
    </location>
</feature>
<dbReference type="PATRIC" id="fig|28092.6.peg.4373"/>
<evidence type="ECO:0000256" key="3">
    <source>
        <dbReference type="ARBA" id="ARBA00022475"/>
    </source>
</evidence>
<dbReference type="InterPro" id="IPR050382">
    <property type="entry name" value="MFS_Na/Anion_cotransporter"/>
</dbReference>
<evidence type="ECO:0000256" key="6">
    <source>
        <dbReference type="ARBA" id="ARBA00023136"/>
    </source>
</evidence>